<keyword evidence="4" id="KW-0675">Receptor</keyword>
<dbReference type="Proteomes" id="UP000053268">
    <property type="component" value="Unassembled WGS sequence"/>
</dbReference>
<evidence type="ECO:0000256" key="2">
    <source>
        <dbReference type="ARBA" id="ARBA00022452"/>
    </source>
</evidence>
<keyword evidence="2" id="KW-1134">Transmembrane beta strand</keyword>
<evidence type="ECO:0000256" key="1">
    <source>
        <dbReference type="ARBA" id="ARBA00004294"/>
    </source>
</evidence>
<dbReference type="PANTHER" id="PTHR10802">
    <property type="entry name" value="MITOCHONDRIAL IMPORT RECEPTOR SUBUNIT TOM40"/>
    <property type="match status" value="1"/>
</dbReference>
<keyword evidence="3" id="KW-0496">Mitochondrion</keyword>
<keyword evidence="2" id="KW-0812">Transmembrane</keyword>
<dbReference type="GO" id="GO:0008320">
    <property type="term" value="F:protein transmembrane transporter activity"/>
    <property type="evidence" value="ECO:0007669"/>
    <property type="project" value="InterPro"/>
</dbReference>
<reference evidence="4 5" key="1">
    <citation type="journal article" date="2015" name="Nat. Commun.">
        <title>Outbred genome sequencing and CRISPR/Cas9 gene editing in butterflies.</title>
        <authorList>
            <person name="Li X."/>
            <person name="Fan D."/>
            <person name="Zhang W."/>
            <person name="Liu G."/>
            <person name="Zhang L."/>
            <person name="Zhao L."/>
            <person name="Fang X."/>
            <person name="Chen L."/>
            <person name="Dong Y."/>
            <person name="Chen Y."/>
            <person name="Ding Y."/>
            <person name="Zhao R."/>
            <person name="Feng M."/>
            <person name="Zhu Y."/>
            <person name="Feng Y."/>
            <person name="Jiang X."/>
            <person name="Zhu D."/>
            <person name="Xiang H."/>
            <person name="Feng X."/>
            <person name="Li S."/>
            <person name="Wang J."/>
            <person name="Zhang G."/>
            <person name="Kronforst M.R."/>
            <person name="Wang W."/>
        </authorList>
    </citation>
    <scope>NUCLEOTIDE SEQUENCE [LARGE SCALE GENOMIC DNA]</scope>
    <source>
        <strain evidence="4">Ya'a_city_454_Px</strain>
        <tissue evidence="4">Whole body</tissue>
    </source>
</reference>
<evidence type="ECO:0000313" key="4">
    <source>
        <dbReference type="EMBL" id="KPJ03845.1"/>
    </source>
</evidence>
<comment type="subcellular location">
    <subcellularLocation>
        <location evidence="1">Mitochondrion outer membrane</location>
    </subcellularLocation>
</comment>
<dbReference type="InterPro" id="IPR037930">
    <property type="entry name" value="Tom40"/>
</dbReference>
<name>A0A0N0P9W7_PAPXU</name>
<gene>
    <name evidence="4" type="ORF">RR46_00989</name>
</gene>
<keyword evidence="2" id="KW-0472">Membrane</keyword>
<organism evidence="4 5">
    <name type="scientific">Papilio xuthus</name>
    <name type="common">Asian swallowtail butterfly</name>
    <dbReference type="NCBI Taxonomy" id="66420"/>
    <lineage>
        <taxon>Eukaryota</taxon>
        <taxon>Metazoa</taxon>
        <taxon>Ecdysozoa</taxon>
        <taxon>Arthropoda</taxon>
        <taxon>Hexapoda</taxon>
        <taxon>Insecta</taxon>
        <taxon>Pterygota</taxon>
        <taxon>Neoptera</taxon>
        <taxon>Endopterygota</taxon>
        <taxon>Lepidoptera</taxon>
        <taxon>Glossata</taxon>
        <taxon>Ditrysia</taxon>
        <taxon>Papilionoidea</taxon>
        <taxon>Papilionidae</taxon>
        <taxon>Papilioninae</taxon>
        <taxon>Papilio</taxon>
    </lineage>
</organism>
<dbReference type="GO" id="GO:0005741">
    <property type="term" value="C:mitochondrial outer membrane"/>
    <property type="evidence" value="ECO:0007669"/>
    <property type="project" value="UniProtKB-SubCell"/>
</dbReference>
<evidence type="ECO:0000313" key="5">
    <source>
        <dbReference type="Proteomes" id="UP000053268"/>
    </source>
</evidence>
<proteinExistence type="predicted"/>
<dbReference type="AlphaFoldDB" id="A0A0N0P9W7"/>
<dbReference type="EMBL" id="KQ459072">
    <property type="protein sequence ID" value="KPJ03845.1"/>
    <property type="molecule type" value="Genomic_DNA"/>
</dbReference>
<accession>A0A0N0P9W7</accession>
<protein>
    <submittedName>
        <fullName evidence="4">Mitochondrial import receptor subunit TOM40-like</fullName>
    </submittedName>
</protein>
<dbReference type="STRING" id="66420.A0A0N0P9W7"/>
<evidence type="ECO:0000256" key="3">
    <source>
        <dbReference type="ARBA" id="ARBA00022787"/>
    </source>
</evidence>
<keyword evidence="5" id="KW-1185">Reference proteome</keyword>
<dbReference type="GO" id="GO:0030150">
    <property type="term" value="P:protein import into mitochondrial matrix"/>
    <property type="evidence" value="ECO:0007669"/>
    <property type="project" value="InterPro"/>
</dbReference>
<keyword evidence="3" id="KW-1000">Mitochondrion outer membrane</keyword>
<sequence>MDLSEDAIKAEVSNFVSSLQRLLPKKKDIIVLEPAKTNQTRLSEVHAEAKSVFPKCFVGARLVVLRQVLDKVKLLQEYNYGKTRETYQSYKRYLNKESEPKFVGDGLVVDASGSATATYTERMDGACTLRLTSRIRDLVASETEVELEREGDRSVASFTFKMNDMEPNTLRTVTQWMYQLRPELSVGTELSFKPLACPALPELSLSARYRGPSYCVSSTVTKLGFQVCLFKRLAADLRLAGVVSEGRAGAPLTAALALHKAYEGCELKIFVDSQRCGGFTVQKEVYVRDAQEEERVLRLVGSALLDGQRRLRLGFGFNLNF</sequence>